<dbReference type="InterPro" id="IPR011990">
    <property type="entry name" value="TPR-like_helical_dom_sf"/>
</dbReference>
<accession>A0ABV1QIN5</accession>
<evidence type="ECO:0000313" key="1">
    <source>
        <dbReference type="EMBL" id="MER2249258.1"/>
    </source>
</evidence>
<organism evidence="1 2">
    <name type="scientific">Methylorubrum podarium</name>
    <dbReference type="NCBI Taxonomy" id="200476"/>
    <lineage>
        <taxon>Bacteria</taxon>
        <taxon>Pseudomonadati</taxon>
        <taxon>Pseudomonadota</taxon>
        <taxon>Alphaproteobacteria</taxon>
        <taxon>Hyphomicrobiales</taxon>
        <taxon>Methylobacteriaceae</taxon>
        <taxon>Methylorubrum</taxon>
    </lineage>
</organism>
<dbReference type="RefSeq" id="WP_350392651.1">
    <property type="nucleotide sequence ID" value="NZ_JBELQE010000032.1"/>
</dbReference>
<comment type="caution">
    <text evidence="1">The sequence shown here is derived from an EMBL/GenBank/DDBJ whole genome shotgun (WGS) entry which is preliminary data.</text>
</comment>
<evidence type="ECO:0000313" key="2">
    <source>
        <dbReference type="Proteomes" id="UP001480955"/>
    </source>
</evidence>
<protein>
    <recommendedName>
        <fullName evidence="3">Tetratricopeptide repeat protein</fullName>
    </recommendedName>
</protein>
<evidence type="ECO:0008006" key="3">
    <source>
        <dbReference type="Google" id="ProtNLM"/>
    </source>
</evidence>
<name>A0ABV1QIN5_9HYPH</name>
<proteinExistence type="predicted"/>
<sequence>MDYGQNLLSDLRRLVAEGNSEGIAALTSSAERTIPDDQQSLVDIAIIARDLGKFEDSYRICRYVLSKNANNGFASYELAMLDAMLGRHVEALLSLEKNIVRMPGDVRSIKFAARMSARIGDFVAARNYVALVDEMSPDSSDTAWLRELCAFMEIFPAGLADKISAKFERDNRYISKECLIDWTRAALRDKRGFSMIRLGDGEGAFCRISSEDEQRFQNLYRYCREDRARVWFNGEIDLIKSGFTDTAFGLRQAMYDADVLGLPYRSWVEHEYKFCSPTGITCLVNALRLAQVPTVDRGQSWTTQQIHAELLQSNLLENLVRDHKEISLISCMTDAPQALKQAFQLDHVEFYRIPGEKAHVHLLGNDAGEGRHFPDRFNSLCNELSQPLHGRLFLVAGGILGKLYCTRIKQSGGVALDVGSIIDAWMGRLTRPNYGTSYALPQASARA</sequence>
<dbReference type="EMBL" id="JBELQE010000032">
    <property type="protein sequence ID" value="MER2249258.1"/>
    <property type="molecule type" value="Genomic_DNA"/>
</dbReference>
<gene>
    <name evidence="1" type="ORF">ABS772_04950</name>
</gene>
<reference evidence="1 2" key="1">
    <citation type="submission" date="2024-06" db="EMBL/GenBank/DDBJ databases">
        <authorList>
            <person name="Campbell A.G."/>
        </authorList>
    </citation>
    <scope>NUCLEOTIDE SEQUENCE [LARGE SCALE GENOMIC DNA]</scope>
    <source>
        <strain evidence="1 2">EM12</strain>
    </source>
</reference>
<keyword evidence="2" id="KW-1185">Reference proteome</keyword>
<dbReference type="SUPFAM" id="SSF48452">
    <property type="entry name" value="TPR-like"/>
    <property type="match status" value="1"/>
</dbReference>
<dbReference type="Gene3D" id="1.25.40.10">
    <property type="entry name" value="Tetratricopeptide repeat domain"/>
    <property type="match status" value="1"/>
</dbReference>
<dbReference type="Proteomes" id="UP001480955">
    <property type="component" value="Unassembled WGS sequence"/>
</dbReference>